<dbReference type="AlphaFoldDB" id="A0A0F9UKB8"/>
<evidence type="ECO:0000256" key="1">
    <source>
        <dbReference type="SAM" id="Phobius"/>
    </source>
</evidence>
<keyword evidence="1" id="KW-0812">Transmembrane</keyword>
<evidence type="ECO:0000313" key="2">
    <source>
        <dbReference type="EMBL" id="KKN93705.1"/>
    </source>
</evidence>
<feature type="transmembrane region" description="Helical" evidence="1">
    <location>
        <begin position="182"/>
        <end position="202"/>
    </location>
</feature>
<accession>A0A0F9UKB8</accession>
<proteinExistence type="predicted"/>
<name>A0A0F9UKB8_9ZZZZ</name>
<comment type="caution">
    <text evidence="2">The sequence shown here is derived from an EMBL/GenBank/DDBJ whole genome shotgun (WGS) entry which is preliminary data.</text>
</comment>
<gene>
    <name evidence="2" type="ORF">LCGC14_0195380</name>
</gene>
<reference evidence="2" key="1">
    <citation type="journal article" date="2015" name="Nature">
        <title>Complex archaea that bridge the gap between prokaryotes and eukaryotes.</title>
        <authorList>
            <person name="Spang A."/>
            <person name="Saw J.H."/>
            <person name="Jorgensen S.L."/>
            <person name="Zaremba-Niedzwiedzka K."/>
            <person name="Martijn J."/>
            <person name="Lind A.E."/>
            <person name="van Eijk R."/>
            <person name="Schleper C."/>
            <person name="Guy L."/>
            <person name="Ettema T.J."/>
        </authorList>
    </citation>
    <scope>NUCLEOTIDE SEQUENCE</scope>
</reference>
<feature type="transmembrane region" description="Helical" evidence="1">
    <location>
        <begin position="6"/>
        <end position="25"/>
    </location>
</feature>
<keyword evidence="1" id="KW-1133">Transmembrane helix</keyword>
<dbReference type="EMBL" id="LAZR01000084">
    <property type="protein sequence ID" value="KKN93705.1"/>
    <property type="molecule type" value="Genomic_DNA"/>
</dbReference>
<organism evidence="2">
    <name type="scientific">marine sediment metagenome</name>
    <dbReference type="NCBI Taxonomy" id="412755"/>
    <lineage>
        <taxon>unclassified sequences</taxon>
        <taxon>metagenomes</taxon>
        <taxon>ecological metagenomes</taxon>
    </lineage>
</organism>
<protein>
    <submittedName>
        <fullName evidence="2">Uncharacterized protein</fullName>
    </submittedName>
</protein>
<sequence length="210" mass="24372">MNKLLQNIILIILLTYSGNVLFNIYEYEPVMRDEYIHEVDDSTIVLTELTNCQRSLGLIPHKNSLSYNDTHIGHLYTVDVSIESDCWYVLTPEEVAARGYSSGKWYNINTVRSIPISEVYSTEGQKGTVTYANWGYFTDIPENASDEEIVNILIDYSINIWFTSETKEIVDDYRNGLQRTAWWVRMVLYSIIVLLATLHLLINIRYSTYD</sequence>
<keyword evidence="1" id="KW-0472">Membrane</keyword>